<protein>
    <recommendedName>
        <fullName evidence="5">Glycosyltransferase family 2 protein</fullName>
    </recommendedName>
</protein>
<dbReference type="InterPro" id="IPR029044">
    <property type="entry name" value="Nucleotide-diphossugar_trans"/>
</dbReference>
<comment type="caution">
    <text evidence="3">The sequence shown here is derived from an EMBL/GenBank/DDBJ whole genome shotgun (WGS) entry which is preliminary data.</text>
</comment>
<organism evidence="3 4">
    <name type="scientific">Flexivirga endophytica</name>
    <dbReference type="NCBI Taxonomy" id="1849103"/>
    <lineage>
        <taxon>Bacteria</taxon>
        <taxon>Bacillati</taxon>
        <taxon>Actinomycetota</taxon>
        <taxon>Actinomycetes</taxon>
        <taxon>Micrococcales</taxon>
        <taxon>Dermacoccaceae</taxon>
        <taxon>Flexivirga</taxon>
    </lineage>
</organism>
<evidence type="ECO:0000259" key="2">
    <source>
        <dbReference type="Pfam" id="PF22181"/>
    </source>
</evidence>
<dbReference type="Proteomes" id="UP000636793">
    <property type="component" value="Unassembled WGS sequence"/>
</dbReference>
<reference evidence="3" key="1">
    <citation type="journal article" date="2014" name="Int. J. Syst. Evol. Microbiol.">
        <title>Complete genome sequence of Corynebacterium casei LMG S-19264T (=DSM 44701T), isolated from a smear-ripened cheese.</title>
        <authorList>
            <consortium name="US DOE Joint Genome Institute (JGI-PGF)"/>
            <person name="Walter F."/>
            <person name="Albersmeier A."/>
            <person name="Kalinowski J."/>
            <person name="Ruckert C."/>
        </authorList>
    </citation>
    <scope>NUCLEOTIDE SEQUENCE</scope>
    <source>
        <strain evidence="3">CGMCC 1.15085</strain>
    </source>
</reference>
<gene>
    <name evidence="3" type="ORF">GCM10011492_25000</name>
</gene>
<dbReference type="CDD" id="cd00761">
    <property type="entry name" value="Glyco_tranf_GTA_type"/>
    <property type="match status" value="1"/>
</dbReference>
<dbReference type="GO" id="GO:0016758">
    <property type="term" value="F:hexosyltransferase activity"/>
    <property type="evidence" value="ECO:0007669"/>
    <property type="project" value="UniProtKB-ARBA"/>
</dbReference>
<dbReference type="EMBL" id="BMHI01000004">
    <property type="protein sequence ID" value="GGB33414.1"/>
    <property type="molecule type" value="Genomic_DNA"/>
</dbReference>
<evidence type="ECO:0008006" key="5">
    <source>
        <dbReference type="Google" id="ProtNLM"/>
    </source>
</evidence>
<dbReference type="Pfam" id="PF22181">
    <property type="entry name" value="TarS_linker"/>
    <property type="match status" value="1"/>
</dbReference>
<feature type="domain" description="Glycosyltransferase 2-like" evidence="1">
    <location>
        <begin position="5"/>
        <end position="129"/>
    </location>
</feature>
<keyword evidence="4" id="KW-1185">Reference proteome</keyword>
<feature type="domain" description="TarS/TarP linker" evidence="2">
    <location>
        <begin position="223"/>
        <end position="323"/>
    </location>
</feature>
<dbReference type="InterPro" id="IPR001173">
    <property type="entry name" value="Glyco_trans_2-like"/>
</dbReference>
<evidence type="ECO:0000259" key="1">
    <source>
        <dbReference type="Pfam" id="PF00535"/>
    </source>
</evidence>
<dbReference type="PANTHER" id="PTHR22916:SF3">
    <property type="entry name" value="UDP-GLCNAC:BETAGAL BETA-1,3-N-ACETYLGLUCOSAMINYLTRANSFERASE-LIKE PROTEIN 1"/>
    <property type="match status" value="1"/>
</dbReference>
<accession>A0A916T6D0</accession>
<dbReference type="InterPro" id="IPR054028">
    <property type="entry name" value="TarS/TarP_linker"/>
</dbReference>
<reference evidence="3" key="2">
    <citation type="submission" date="2020-09" db="EMBL/GenBank/DDBJ databases">
        <authorList>
            <person name="Sun Q."/>
            <person name="Zhou Y."/>
        </authorList>
    </citation>
    <scope>NUCLEOTIDE SEQUENCE</scope>
    <source>
        <strain evidence="3">CGMCC 1.15085</strain>
    </source>
</reference>
<proteinExistence type="predicted"/>
<name>A0A916T6D0_9MICO</name>
<dbReference type="PANTHER" id="PTHR22916">
    <property type="entry name" value="GLYCOSYLTRANSFERASE"/>
    <property type="match status" value="1"/>
</dbReference>
<dbReference type="Gene3D" id="3.90.550.10">
    <property type="entry name" value="Spore Coat Polysaccharide Biosynthesis Protein SpsA, Chain A"/>
    <property type="match status" value="1"/>
</dbReference>
<dbReference type="Pfam" id="PF00535">
    <property type="entry name" value="Glycos_transf_2"/>
    <property type="match status" value="1"/>
</dbReference>
<dbReference type="SUPFAM" id="SSF53448">
    <property type="entry name" value="Nucleotide-diphospho-sugar transferases"/>
    <property type="match status" value="1"/>
</dbReference>
<sequence length="556" mass="62956">MLKISVVVAVYNPGRDIDELLTSIDAQSMSAEEFEVIFVDDDSTDGTRERLQEWAGERANIQVLHNTPNSGWPGRPRNLGIDVARGEYLFFADNDDKLTPDALTSMYDYARENDSDVVIPKEIGVGPGRSVPRALFRRNIPDAKLVRDPILGILTPHKLVRTAMVREHRIRFPEGRVRLEDHFFMMSCYFAAQRISVFADAPCYYWMRRTGSGDNASFSVADPVMYYQSVERVLGVVEVHTEPGVFRDKLYSHWYQAKMLARLRGGFLLEQPEDYQESLLTELRRVSAKFGLDERLFPYLGAGSRARARLLLHGTMDEIRALASAERGVTQRVRLRDVRWTDDGKLSLSIDSEFVYADGYPITMQRDGDRVRWDVARRVPEVSLEPIDVSDIAGGVRLHTLLSDRRTMELQFCEADIRPTTGDRLGAHSDVLIDPAEAFRDKPSETVLDLRVRLNGLGWASEVRLPVGEVTTLSSGPFLGDRRVEVYATKGYRKLSMRLVAPQTGRSGSAKPTSLREGRTARLRWEAAHYARGALRRARRGAGRTRRAVRGRLRRG</sequence>
<dbReference type="RefSeq" id="WP_188837377.1">
    <property type="nucleotide sequence ID" value="NZ_BMHI01000004.1"/>
</dbReference>
<evidence type="ECO:0000313" key="3">
    <source>
        <dbReference type="EMBL" id="GGB33414.1"/>
    </source>
</evidence>
<evidence type="ECO:0000313" key="4">
    <source>
        <dbReference type="Proteomes" id="UP000636793"/>
    </source>
</evidence>
<dbReference type="AlphaFoldDB" id="A0A916T6D0"/>